<proteinExistence type="predicted"/>
<name>A0A1G8X6M2_9BACI</name>
<gene>
    <name evidence="1" type="ORF">SAMN05216243_1183</name>
</gene>
<dbReference type="STRING" id="407036.SAMN05216243_1183"/>
<accession>A0A1G8X6M2</accession>
<dbReference type="RefSeq" id="WP_093211920.1">
    <property type="nucleotide sequence ID" value="NZ_FNFL01000001.1"/>
</dbReference>
<reference evidence="1 2" key="1">
    <citation type="submission" date="2016-10" db="EMBL/GenBank/DDBJ databases">
        <authorList>
            <person name="de Groot N.N."/>
        </authorList>
    </citation>
    <scope>NUCLEOTIDE SEQUENCE [LARGE SCALE GENOMIC DNA]</scope>
    <source>
        <strain evidence="1 2">CGMCC 1.6502</strain>
    </source>
</reference>
<dbReference type="OrthoDB" id="2967597at2"/>
<evidence type="ECO:0000313" key="1">
    <source>
        <dbReference type="EMBL" id="SDJ86037.1"/>
    </source>
</evidence>
<dbReference type="Proteomes" id="UP000198694">
    <property type="component" value="Unassembled WGS sequence"/>
</dbReference>
<evidence type="ECO:0000313" key="2">
    <source>
        <dbReference type="Proteomes" id="UP000198694"/>
    </source>
</evidence>
<sequence>MARLSKNNRKYMSKPDMIKSLVKIYELYSRSEVPLANVHILLDHFLWGWTEFEGKYKGCKWWSENAYNQFINSKKETAGLIHEHVVPRNVIRVKFLEMLDNGCNEEELYRFLYQYLFACIITKEEDHLLRNSGFKNQLGQELHKETIWYRYEQAKIKVKQISW</sequence>
<dbReference type="AlphaFoldDB" id="A0A1G8X6M2"/>
<protein>
    <submittedName>
        <fullName evidence="1">Uncharacterized protein</fullName>
    </submittedName>
</protein>
<dbReference type="EMBL" id="FNFL01000001">
    <property type="protein sequence ID" value="SDJ86037.1"/>
    <property type="molecule type" value="Genomic_DNA"/>
</dbReference>
<organism evidence="1 2">
    <name type="scientific">Sediminibacillus albus</name>
    <dbReference type="NCBI Taxonomy" id="407036"/>
    <lineage>
        <taxon>Bacteria</taxon>
        <taxon>Bacillati</taxon>
        <taxon>Bacillota</taxon>
        <taxon>Bacilli</taxon>
        <taxon>Bacillales</taxon>
        <taxon>Bacillaceae</taxon>
        <taxon>Sediminibacillus</taxon>
    </lineage>
</organism>
<keyword evidence="2" id="KW-1185">Reference proteome</keyword>